<dbReference type="GO" id="GO:0005975">
    <property type="term" value="P:carbohydrate metabolic process"/>
    <property type="evidence" value="ECO:0007669"/>
    <property type="project" value="InterPro"/>
</dbReference>
<dbReference type="GO" id="GO:0004553">
    <property type="term" value="F:hydrolase activity, hydrolyzing O-glycosyl compounds"/>
    <property type="evidence" value="ECO:0007669"/>
    <property type="project" value="InterPro"/>
</dbReference>
<accession>A0A8S5LBU1</accession>
<dbReference type="InterPro" id="IPR036573">
    <property type="entry name" value="CBM_sf_5/12"/>
</dbReference>
<protein>
    <submittedName>
        <fullName evidence="1">Chitinase C</fullName>
    </submittedName>
</protein>
<reference evidence="1" key="1">
    <citation type="journal article" date="2021" name="Proc. Natl. Acad. Sci. U.S.A.">
        <title>A Catalog of Tens of Thousands of Viruses from Human Metagenomes Reveals Hidden Associations with Chronic Diseases.</title>
        <authorList>
            <person name="Tisza M.J."/>
            <person name="Buck C.B."/>
        </authorList>
    </citation>
    <scope>NUCLEOTIDE SEQUENCE</scope>
    <source>
        <strain evidence="1">Ctt5z12</strain>
    </source>
</reference>
<dbReference type="GO" id="GO:0005576">
    <property type="term" value="C:extracellular region"/>
    <property type="evidence" value="ECO:0007669"/>
    <property type="project" value="InterPro"/>
</dbReference>
<evidence type="ECO:0000313" key="1">
    <source>
        <dbReference type="EMBL" id="DAD67426.1"/>
    </source>
</evidence>
<organism evidence="1">
    <name type="scientific">Siphoviridae sp. ctt5z12</name>
    <dbReference type="NCBI Taxonomy" id="2823604"/>
    <lineage>
        <taxon>Viruses</taxon>
        <taxon>Duplodnaviria</taxon>
        <taxon>Heunggongvirae</taxon>
        <taxon>Uroviricota</taxon>
        <taxon>Caudoviricetes</taxon>
    </lineage>
</organism>
<dbReference type="Gene3D" id="2.10.10.20">
    <property type="entry name" value="Carbohydrate-binding module superfamily 5/12"/>
    <property type="match status" value="1"/>
</dbReference>
<dbReference type="EMBL" id="BK014676">
    <property type="protein sequence ID" value="DAD67426.1"/>
    <property type="molecule type" value="Genomic_DNA"/>
</dbReference>
<dbReference type="GO" id="GO:0030246">
    <property type="term" value="F:carbohydrate binding"/>
    <property type="evidence" value="ECO:0007669"/>
    <property type="project" value="InterPro"/>
</dbReference>
<name>A0A8S5LBU1_9CAUD</name>
<proteinExistence type="predicted"/>
<sequence>MTFVERVPYNIVSNNAKPDTTPEWDSSKKYQPGEHAIYNGKIYACAVANTNKPPNVNINEWVKMGSPNPTKFQDEFVNTQTKNGQDTLEIVLNIVGSFANSLALFNLDGKKVTVYDRNNAVIYEKSLTTRDVISSWWQYFFGGSFSYRNDIWFVGNIDYSGNVKFVIEPNEKGANLGHLVIGKKVFLGKTLWEPEVSTLDYSKKVIDDWGNTYFRKGKTAKYADMQVVLPTEGVDFVKKTLDKAVGEANLFIGDERDKGFESLTIFGSVKDATITVPNTEYSEMAISIEGII</sequence>
<dbReference type="SUPFAM" id="SSF51055">
    <property type="entry name" value="Carbohydrate binding domain"/>
    <property type="match status" value="1"/>
</dbReference>